<protein>
    <submittedName>
        <fullName evidence="1">Uncharacterized protein</fullName>
    </submittedName>
</protein>
<dbReference type="EMBL" id="GGEC01009032">
    <property type="protein sequence ID" value="MBW89515.1"/>
    <property type="molecule type" value="Transcribed_RNA"/>
</dbReference>
<proteinExistence type="predicted"/>
<organism evidence="1">
    <name type="scientific">Rhizophora mucronata</name>
    <name type="common">Asiatic mangrove</name>
    <dbReference type="NCBI Taxonomy" id="61149"/>
    <lineage>
        <taxon>Eukaryota</taxon>
        <taxon>Viridiplantae</taxon>
        <taxon>Streptophyta</taxon>
        <taxon>Embryophyta</taxon>
        <taxon>Tracheophyta</taxon>
        <taxon>Spermatophyta</taxon>
        <taxon>Magnoliopsida</taxon>
        <taxon>eudicotyledons</taxon>
        <taxon>Gunneridae</taxon>
        <taxon>Pentapetalae</taxon>
        <taxon>rosids</taxon>
        <taxon>fabids</taxon>
        <taxon>Malpighiales</taxon>
        <taxon>Rhizophoraceae</taxon>
        <taxon>Rhizophora</taxon>
    </lineage>
</organism>
<evidence type="ECO:0000313" key="1">
    <source>
        <dbReference type="EMBL" id="MBW89515.1"/>
    </source>
</evidence>
<sequence>MAPNYIKHHMPITLEMISQKQAERTKVE</sequence>
<accession>A0A2P2J7Q7</accession>
<reference evidence="1" key="1">
    <citation type="submission" date="2018-02" db="EMBL/GenBank/DDBJ databases">
        <title>Rhizophora mucronata_Transcriptome.</title>
        <authorList>
            <person name="Meera S.P."/>
            <person name="Sreeshan A."/>
            <person name="Augustine A."/>
        </authorList>
    </citation>
    <scope>NUCLEOTIDE SEQUENCE</scope>
    <source>
        <tissue evidence="1">Leaf</tissue>
    </source>
</reference>
<name>A0A2P2J7Q7_RHIMU</name>
<dbReference type="AlphaFoldDB" id="A0A2P2J7Q7"/>